<dbReference type="AlphaFoldDB" id="F2KRH6"/>
<organism evidence="3 4">
    <name type="scientific">Archaeoglobus veneficus (strain DSM 11195 / SNP6)</name>
    <dbReference type="NCBI Taxonomy" id="693661"/>
    <lineage>
        <taxon>Archaea</taxon>
        <taxon>Methanobacteriati</taxon>
        <taxon>Methanobacteriota</taxon>
        <taxon>Archaeoglobi</taxon>
        <taxon>Archaeoglobales</taxon>
        <taxon>Archaeoglobaceae</taxon>
        <taxon>Archaeoglobus</taxon>
    </lineage>
</organism>
<keyword evidence="1" id="KW-0175">Coiled coil</keyword>
<dbReference type="RefSeq" id="WP_013683413.1">
    <property type="nucleotide sequence ID" value="NC_015320.1"/>
</dbReference>
<gene>
    <name evidence="3" type="ordered locus">Arcve_0722</name>
</gene>
<feature type="coiled-coil region" evidence="1">
    <location>
        <begin position="211"/>
        <end position="245"/>
    </location>
</feature>
<dbReference type="CDD" id="cd00090">
    <property type="entry name" value="HTH_ARSR"/>
    <property type="match status" value="1"/>
</dbReference>
<protein>
    <submittedName>
        <fullName evidence="3">Regulatory protein ArsR</fullName>
    </submittedName>
</protein>
<dbReference type="Proteomes" id="UP000008136">
    <property type="component" value="Chromosome"/>
</dbReference>
<dbReference type="STRING" id="693661.Arcve_0722"/>
<sequence length="272" mass="32066">MTSKRKFEILLAILKGKKYFGEIQEAIGLKKPIVSEYIRALKEEGLILEHTDPNDRRRRFYELNLTIEGLRTIVRNYPEIIPELQKNDGVVDFLINHHKVTLFREDVREMLKTSPNFFKMLVLGSFDEYIQLLRNFPAVVIDLGETQQFVNYLTALEYMFIISVWNDVVEFGNTLESPKVLKKFYEKQSSARMFNERIMFVMMVVDIIKAIASNERNLAELLGDIEKFEKDLNNLRERAREMDLDEYIRNMGEIYGRLYEKLMLLAREGSIS</sequence>
<dbReference type="Pfam" id="PF01022">
    <property type="entry name" value="HTH_5"/>
    <property type="match status" value="1"/>
</dbReference>
<feature type="domain" description="HTH arsR-type" evidence="2">
    <location>
        <begin position="4"/>
        <end position="47"/>
    </location>
</feature>
<dbReference type="KEGG" id="ave:Arcve_0722"/>
<evidence type="ECO:0000313" key="4">
    <source>
        <dbReference type="Proteomes" id="UP000008136"/>
    </source>
</evidence>
<accession>F2KRH6</accession>
<dbReference type="EMBL" id="CP002588">
    <property type="protein sequence ID" value="AEA46741.1"/>
    <property type="molecule type" value="Genomic_DNA"/>
</dbReference>
<name>F2KRH6_ARCVS</name>
<evidence type="ECO:0000313" key="3">
    <source>
        <dbReference type="EMBL" id="AEA46741.1"/>
    </source>
</evidence>
<dbReference type="eggNOG" id="arCOG01057">
    <property type="taxonomic scope" value="Archaea"/>
</dbReference>
<dbReference type="InterPro" id="IPR036388">
    <property type="entry name" value="WH-like_DNA-bd_sf"/>
</dbReference>
<dbReference type="HOGENOM" id="CLU_1021576_0_0_2"/>
<dbReference type="InterPro" id="IPR036390">
    <property type="entry name" value="WH_DNA-bd_sf"/>
</dbReference>
<dbReference type="Gene3D" id="1.10.10.10">
    <property type="entry name" value="Winged helix-like DNA-binding domain superfamily/Winged helix DNA-binding domain"/>
    <property type="match status" value="1"/>
</dbReference>
<dbReference type="InterPro" id="IPR011991">
    <property type="entry name" value="ArsR-like_HTH"/>
</dbReference>
<evidence type="ECO:0000259" key="2">
    <source>
        <dbReference type="Pfam" id="PF01022"/>
    </source>
</evidence>
<dbReference type="GO" id="GO:0003700">
    <property type="term" value="F:DNA-binding transcription factor activity"/>
    <property type="evidence" value="ECO:0007669"/>
    <property type="project" value="InterPro"/>
</dbReference>
<dbReference type="SUPFAM" id="SSF46785">
    <property type="entry name" value="Winged helix' DNA-binding domain"/>
    <property type="match status" value="1"/>
</dbReference>
<evidence type="ECO:0000256" key="1">
    <source>
        <dbReference type="SAM" id="Coils"/>
    </source>
</evidence>
<proteinExistence type="predicted"/>
<dbReference type="GeneID" id="10393823"/>
<dbReference type="OrthoDB" id="371687at2157"/>
<reference evidence="3 4" key="1">
    <citation type="submission" date="2011-03" db="EMBL/GenBank/DDBJ databases">
        <title>The complete genome of Archaeoglobus veneficus SNP6.</title>
        <authorList>
            <consortium name="US DOE Joint Genome Institute (JGI-PGF)"/>
            <person name="Lucas S."/>
            <person name="Copeland A."/>
            <person name="Lapidus A."/>
            <person name="Bruce D."/>
            <person name="Goodwin L."/>
            <person name="Pitluck S."/>
            <person name="Kyrpides N."/>
            <person name="Mavromatis K."/>
            <person name="Pagani I."/>
            <person name="Ivanova N."/>
            <person name="Mikhailova N."/>
            <person name="Lu M."/>
            <person name="Detter J.C."/>
            <person name="Tapia R."/>
            <person name="Han C."/>
            <person name="Land M."/>
            <person name="Hauser L."/>
            <person name="Markowitz V."/>
            <person name="Cheng J.-F."/>
            <person name="Hugenholtz P."/>
            <person name="Woyke T."/>
            <person name="Wu D."/>
            <person name="Spring S."/>
            <person name="Brambilla E."/>
            <person name="Klenk H.-P."/>
            <person name="Eisen J.A."/>
        </authorList>
    </citation>
    <scope>NUCLEOTIDE SEQUENCE [LARGE SCALE GENOMIC DNA]</scope>
    <source>
        <strain>SNP6</strain>
    </source>
</reference>
<keyword evidence="4" id="KW-1185">Reference proteome</keyword>
<dbReference type="InterPro" id="IPR001845">
    <property type="entry name" value="HTH_ArsR_DNA-bd_dom"/>
</dbReference>